<gene>
    <name evidence="1" type="ORF">GN244_ATG19854</name>
</gene>
<accession>A0A833RN82</accession>
<organism evidence="1 2">
    <name type="scientific">Phytophthora infestans</name>
    <name type="common">Potato late blight agent</name>
    <name type="synonym">Botrytis infestans</name>
    <dbReference type="NCBI Taxonomy" id="4787"/>
    <lineage>
        <taxon>Eukaryota</taxon>
        <taxon>Sar</taxon>
        <taxon>Stramenopiles</taxon>
        <taxon>Oomycota</taxon>
        <taxon>Peronosporomycetes</taxon>
        <taxon>Peronosporales</taxon>
        <taxon>Peronosporaceae</taxon>
        <taxon>Phytophthora</taxon>
    </lineage>
</organism>
<sequence>MGDWIKADKLASAESAAKVEKRVGATSTVTVSEGRANGIRLSAIGFMEKLFQGKCQIEADCVDELGSGYECINATALVWY</sequence>
<name>A0A833RN82_PHYIN</name>
<proteinExistence type="predicted"/>
<reference evidence="1" key="1">
    <citation type="submission" date="2020-04" db="EMBL/GenBank/DDBJ databases">
        <title>Hybrid Assembly of Korean Phytophthora infestans isolates.</title>
        <authorList>
            <person name="Prokchorchik M."/>
            <person name="Lee Y."/>
            <person name="Seo J."/>
            <person name="Cho J.-H."/>
            <person name="Park Y.-E."/>
            <person name="Jang D.-C."/>
            <person name="Im J.-S."/>
            <person name="Choi J.-G."/>
            <person name="Park H.-J."/>
            <person name="Lee G.-B."/>
            <person name="Lee Y.-G."/>
            <person name="Hong S.-Y."/>
            <person name="Cho K."/>
            <person name="Sohn K.H."/>
        </authorList>
    </citation>
    <scope>NUCLEOTIDE SEQUENCE</scope>
    <source>
        <strain evidence="1">KR_1_A1</strain>
    </source>
</reference>
<dbReference type="AlphaFoldDB" id="A0A833RN82"/>
<dbReference type="EMBL" id="WSZM01001045">
    <property type="protein sequence ID" value="KAF4028467.1"/>
    <property type="molecule type" value="Genomic_DNA"/>
</dbReference>
<comment type="caution">
    <text evidence="1">The sequence shown here is derived from an EMBL/GenBank/DDBJ whole genome shotgun (WGS) entry which is preliminary data.</text>
</comment>
<protein>
    <submittedName>
        <fullName evidence="1">Uncharacterized protein</fullName>
    </submittedName>
</protein>
<evidence type="ECO:0000313" key="2">
    <source>
        <dbReference type="Proteomes" id="UP000602510"/>
    </source>
</evidence>
<keyword evidence="2" id="KW-1185">Reference proteome</keyword>
<dbReference type="Proteomes" id="UP000602510">
    <property type="component" value="Unassembled WGS sequence"/>
</dbReference>
<evidence type="ECO:0000313" key="1">
    <source>
        <dbReference type="EMBL" id="KAF4028467.1"/>
    </source>
</evidence>